<dbReference type="SUPFAM" id="SSF52540">
    <property type="entry name" value="P-loop containing nucleoside triphosphate hydrolases"/>
    <property type="match status" value="4"/>
</dbReference>
<dbReference type="SUPFAM" id="SSF143517">
    <property type="entry name" value="TRCF domain-like"/>
    <property type="match status" value="1"/>
</dbReference>
<dbReference type="Gene3D" id="3.90.1150.50">
    <property type="entry name" value="Transcription-repair-coupling factor, D7 domain"/>
    <property type="match status" value="1"/>
</dbReference>
<dbReference type="Gene3D" id="2.40.10.170">
    <property type="match status" value="1"/>
</dbReference>
<accession>A0ABX7MXL4</accession>
<evidence type="ECO:0000256" key="6">
    <source>
        <dbReference type="ARBA" id="ARBA00022840"/>
    </source>
</evidence>
<dbReference type="Pfam" id="PF00270">
    <property type="entry name" value="DEAD"/>
    <property type="match status" value="1"/>
</dbReference>
<dbReference type="SMART" id="SM00487">
    <property type="entry name" value="DEXDc"/>
    <property type="match status" value="1"/>
</dbReference>
<dbReference type="InterPro" id="IPR014001">
    <property type="entry name" value="Helicase_ATP-bd"/>
</dbReference>
<dbReference type="SMART" id="SM00490">
    <property type="entry name" value="HELICc"/>
    <property type="match status" value="1"/>
</dbReference>
<dbReference type="PROSITE" id="PS51192">
    <property type="entry name" value="HELICASE_ATP_BIND_1"/>
    <property type="match status" value="1"/>
</dbReference>
<keyword evidence="1 9" id="KW-0963">Cytoplasm</keyword>
<dbReference type="Gene3D" id="3.40.50.300">
    <property type="entry name" value="P-loop containing nucleotide triphosphate hydrolases"/>
    <property type="match status" value="2"/>
</dbReference>
<dbReference type="Pfam" id="PF03461">
    <property type="entry name" value="TRCF"/>
    <property type="match status" value="1"/>
</dbReference>
<keyword evidence="5" id="KW-0347">Helicase</keyword>
<dbReference type="InterPro" id="IPR011545">
    <property type="entry name" value="DEAD/DEAH_box_helicase_dom"/>
</dbReference>
<dbReference type="InterPro" id="IPR004576">
    <property type="entry name" value="Mfd"/>
</dbReference>
<dbReference type="SMART" id="SM01058">
    <property type="entry name" value="CarD_TRCF"/>
    <property type="match status" value="1"/>
</dbReference>
<dbReference type="InterPro" id="IPR036101">
    <property type="entry name" value="CarD-like/TRCF_RID_sf"/>
</dbReference>
<gene>
    <name evidence="9 12" type="primary">mfd</name>
    <name evidence="12" type="ORF">JY572_21195</name>
</gene>
<dbReference type="InterPro" id="IPR027417">
    <property type="entry name" value="P-loop_NTPase"/>
</dbReference>
<evidence type="ECO:0000259" key="11">
    <source>
        <dbReference type="PROSITE" id="PS51194"/>
    </source>
</evidence>
<organism evidence="12 13">
    <name type="scientific">Myxococcus landrumensis</name>
    <dbReference type="NCBI Taxonomy" id="2813577"/>
    <lineage>
        <taxon>Bacteria</taxon>
        <taxon>Pseudomonadati</taxon>
        <taxon>Myxococcota</taxon>
        <taxon>Myxococcia</taxon>
        <taxon>Myxococcales</taxon>
        <taxon>Cystobacterineae</taxon>
        <taxon>Myxococcaceae</taxon>
        <taxon>Myxococcus</taxon>
    </lineage>
</organism>
<reference evidence="12 13" key="1">
    <citation type="submission" date="2021-02" db="EMBL/GenBank/DDBJ databases">
        <title>De Novo genome assembly of isolated myxobacteria.</title>
        <authorList>
            <person name="Stevens D.C."/>
        </authorList>
    </citation>
    <scope>NUCLEOTIDE SEQUENCE [LARGE SCALE GENOMIC DNA]</scope>
    <source>
        <strain evidence="12 13">SCHIC003</strain>
    </source>
</reference>
<evidence type="ECO:0000256" key="7">
    <source>
        <dbReference type="ARBA" id="ARBA00023125"/>
    </source>
</evidence>
<comment type="function">
    <text evidence="9">Couples transcription and DNA repair by recognizing RNA polymerase (RNAP) stalled at DNA lesions. Mediates ATP-dependent release of RNAP and its truncated transcript from the DNA, and recruitment of nucleotide excision repair machinery to the damaged site.</text>
</comment>
<dbReference type="Gene3D" id="3.40.50.11180">
    <property type="match status" value="1"/>
</dbReference>
<keyword evidence="2 9" id="KW-0547">Nucleotide-binding</keyword>
<evidence type="ECO:0000256" key="3">
    <source>
        <dbReference type="ARBA" id="ARBA00022763"/>
    </source>
</evidence>
<evidence type="ECO:0000256" key="8">
    <source>
        <dbReference type="ARBA" id="ARBA00023204"/>
    </source>
</evidence>
<dbReference type="InterPro" id="IPR001650">
    <property type="entry name" value="Helicase_C-like"/>
</dbReference>
<keyword evidence="13" id="KW-1185">Reference proteome</keyword>
<evidence type="ECO:0000256" key="5">
    <source>
        <dbReference type="ARBA" id="ARBA00022806"/>
    </source>
</evidence>
<dbReference type="Gene3D" id="3.30.2060.10">
    <property type="entry name" value="Penicillin-binding protein 1b domain"/>
    <property type="match status" value="1"/>
</dbReference>
<dbReference type="CDD" id="cd17991">
    <property type="entry name" value="DEXHc_TRCF"/>
    <property type="match status" value="1"/>
</dbReference>
<sequence length="1198" mass="132761">MDTPFTQRLDGEAAAQHGGVPLVAGDTLTRLLAELRPGHRVRTQGLKGSARGHVLARLHRETRAPLVCVAADEEAADALASDLAFFLGGTGTLLKPSVLRLPADEVLPYDELSPDAAPVTERLGALYHLSRGTRFPVLVISLRALHRRVLRPDVMAALTDRVVVGQDYDRDTLARKLARMGYQNSPLVEDVGTFSVRGGLLDVFSPLYDKPVRLEFFGDTIDSIRVFDPESQRTVDALKEVDLVPARELLLTEDTRPRAEAAARAVADRINLPTIQLRERLDALREGLPGFGLEGLLPGLFEGGLATLFDFLGPWSTQPPIFYLDDPLELSRTADALWDELERTFAAAEERKDLICPPAEHFLSREAVAEKLAAFRVVEGGGLSLSQSEKPPLLFQLGGTQDLREAILAHHGEEGALSPLVERMQRWRDSRVACAVACGTLSQADRLKRLLLDRNVMVKVHTEPMTDASALYEPSVWAHLFTGEVSQGFVDGAGGLAVLSDEEIFGVRARRRVKRSKKLDAFAAGFKDLKEGDLIVHTDFGIGRYSGLTKMQVNGVPGDFLVLEYAGRDKIYLPVGRMRLIQKFTGGNPETVQLDKLGTASWEKTKKRVKEQLLKMAAELLQIAASRKAHPGHAFSAPDRYFAQFEADFEFDETPDQAKAIEDVLSDMQKAEPMDRLVCGDVGYGKTEVAMRAAFKATLDRKQVAVLVPTTVLAQQHFLSFKKRFKDYPVTVEVISGMKKPPEVRDILKRAKEGKVDILIGTHKLLGGEVAFKDLGLMIVDEEQRFGVKQKESLKKWRSQIDVLTLTATPIPRTLHMSMSGVRDMSIIATPPQDRRAIRTFVMKYDAQVVKEAIEREIARGGQVFFVHNRVESLPSMEQQLRELVPQLSIGVAHGQMGEGQLEKVMLEFTERKHQVLLCTAIIESGIDISSANTMIVNRADQFGLAQLYQLRGRVGRSKERAYAYLLVPTRRAVTRDAQRRLEVLQNLTELGAGFSIASHDLEIRGAGNLLGEKQSGAIAEIGFDMYAQLLEEAVAELQGQPPKVQIEPDVTLPMPALIPDDYVADVHQRLVFYKRFSQASHPDEVTDLRAELVDRYGEAPDEVDHLSELTLLKIDMRELRLRGLEVGPQRLVVTLGADALLDGPKVAGLVQRSKGYYRLTPDMKLIGRVAQGVQGHDLISEARKVLRDLGHCSLPRN</sequence>
<keyword evidence="7 9" id="KW-0238">DNA-binding</keyword>
<keyword evidence="6 9" id="KW-0067">ATP-binding</keyword>
<evidence type="ECO:0000256" key="4">
    <source>
        <dbReference type="ARBA" id="ARBA00022801"/>
    </source>
</evidence>
<comment type="similarity">
    <text evidence="9">In the N-terminal section; belongs to the UvrB family.</text>
</comment>
<dbReference type="RefSeq" id="WP_206712704.1">
    <property type="nucleotide sequence ID" value="NZ_CP071091.1"/>
</dbReference>
<dbReference type="InterPro" id="IPR003711">
    <property type="entry name" value="CarD-like/TRCF_RID"/>
</dbReference>
<evidence type="ECO:0000313" key="12">
    <source>
        <dbReference type="EMBL" id="QSQ10944.1"/>
    </source>
</evidence>
<keyword evidence="4 9" id="KW-0378">Hydrolase</keyword>
<dbReference type="Proteomes" id="UP000663090">
    <property type="component" value="Chromosome"/>
</dbReference>
<dbReference type="PANTHER" id="PTHR47964">
    <property type="entry name" value="ATP-DEPENDENT DNA HELICASE HOMOLOG RECG, CHLOROPLASTIC"/>
    <property type="match status" value="1"/>
</dbReference>
<name>A0ABX7MXL4_9BACT</name>
<dbReference type="InterPro" id="IPR005118">
    <property type="entry name" value="TRCF_C"/>
</dbReference>
<feature type="domain" description="Helicase C-terminal" evidence="11">
    <location>
        <begin position="853"/>
        <end position="1003"/>
    </location>
</feature>
<comment type="subcellular location">
    <subcellularLocation>
        <location evidence="9">Cytoplasm</location>
    </subcellularLocation>
</comment>
<keyword evidence="8 9" id="KW-0234">DNA repair</keyword>
<dbReference type="PANTHER" id="PTHR47964:SF1">
    <property type="entry name" value="ATP-DEPENDENT DNA HELICASE HOMOLOG RECG, CHLOROPLASTIC"/>
    <property type="match status" value="1"/>
</dbReference>
<evidence type="ECO:0000256" key="1">
    <source>
        <dbReference type="ARBA" id="ARBA00022490"/>
    </source>
</evidence>
<feature type="domain" description="Helicase ATP-binding" evidence="10">
    <location>
        <begin position="667"/>
        <end position="828"/>
    </location>
</feature>
<dbReference type="Pfam" id="PF00271">
    <property type="entry name" value="Helicase_C"/>
    <property type="match status" value="1"/>
</dbReference>
<evidence type="ECO:0000256" key="2">
    <source>
        <dbReference type="ARBA" id="ARBA00022741"/>
    </source>
</evidence>
<evidence type="ECO:0000313" key="13">
    <source>
        <dbReference type="Proteomes" id="UP000663090"/>
    </source>
</evidence>
<dbReference type="EMBL" id="CP071091">
    <property type="protein sequence ID" value="QSQ10944.1"/>
    <property type="molecule type" value="Genomic_DNA"/>
</dbReference>
<protein>
    <recommendedName>
        <fullName evidence="9">Transcription-repair-coupling factor</fullName>
        <shortName evidence="9">TRCF</shortName>
        <ecNumber evidence="9">3.6.4.-</ecNumber>
    </recommendedName>
</protein>
<keyword evidence="3 9" id="KW-0227">DNA damage</keyword>
<dbReference type="InterPro" id="IPR037235">
    <property type="entry name" value="TRCF-like_C_D7"/>
</dbReference>
<dbReference type="NCBIfam" id="TIGR00580">
    <property type="entry name" value="mfd"/>
    <property type="match status" value="1"/>
</dbReference>
<dbReference type="SUPFAM" id="SSF141259">
    <property type="entry name" value="CarD-like"/>
    <property type="match status" value="1"/>
</dbReference>
<dbReference type="Pfam" id="PF17757">
    <property type="entry name" value="UvrB_inter"/>
    <property type="match status" value="1"/>
</dbReference>
<dbReference type="InterPro" id="IPR041471">
    <property type="entry name" value="UvrB_inter"/>
</dbReference>
<dbReference type="CDD" id="cd18810">
    <property type="entry name" value="SF2_C_TRCF"/>
    <property type="match status" value="1"/>
</dbReference>
<proteinExistence type="inferred from homology"/>
<dbReference type="SMART" id="SM00982">
    <property type="entry name" value="TRCF"/>
    <property type="match status" value="1"/>
</dbReference>
<dbReference type="PROSITE" id="PS51194">
    <property type="entry name" value="HELICASE_CTER"/>
    <property type="match status" value="1"/>
</dbReference>
<dbReference type="InterPro" id="IPR047112">
    <property type="entry name" value="RecG/Mfd"/>
</dbReference>
<dbReference type="Pfam" id="PF02559">
    <property type="entry name" value="CarD_TRCF_RID"/>
    <property type="match status" value="1"/>
</dbReference>
<dbReference type="HAMAP" id="MF_00969">
    <property type="entry name" value="TRCF"/>
    <property type="match status" value="1"/>
</dbReference>
<evidence type="ECO:0000256" key="9">
    <source>
        <dbReference type="HAMAP-Rule" id="MF_00969"/>
    </source>
</evidence>
<comment type="similarity">
    <text evidence="9">In the C-terminal section; belongs to the helicase family. RecG subfamily.</text>
</comment>
<dbReference type="EC" id="3.6.4.-" evidence="9"/>
<evidence type="ECO:0000259" key="10">
    <source>
        <dbReference type="PROSITE" id="PS51192"/>
    </source>
</evidence>